<dbReference type="RefSeq" id="WP_091075380.1">
    <property type="nucleotide sequence ID" value="NZ_FOHX01000001.1"/>
</dbReference>
<dbReference type="SUPFAM" id="SSF81606">
    <property type="entry name" value="PP2C-like"/>
    <property type="match status" value="1"/>
</dbReference>
<dbReference type="GO" id="GO:0016791">
    <property type="term" value="F:phosphatase activity"/>
    <property type="evidence" value="ECO:0007669"/>
    <property type="project" value="TreeGrafter"/>
</dbReference>
<dbReference type="Proteomes" id="UP000199361">
    <property type="component" value="Unassembled WGS sequence"/>
</dbReference>
<protein>
    <submittedName>
        <fullName evidence="3">Stage II sporulation protein E (SpoIIE)</fullName>
    </submittedName>
</protein>
<dbReference type="InterPro" id="IPR029016">
    <property type="entry name" value="GAF-like_dom_sf"/>
</dbReference>
<dbReference type="AlphaFoldDB" id="A0A1H9YL75"/>
<dbReference type="PANTHER" id="PTHR43156">
    <property type="entry name" value="STAGE II SPORULATION PROTEIN E-RELATED"/>
    <property type="match status" value="1"/>
</dbReference>
<gene>
    <name evidence="3" type="ORF">SAMN05421811_10183</name>
</gene>
<dbReference type="PANTHER" id="PTHR43156:SF2">
    <property type="entry name" value="STAGE II SPORULATION PROTEIN E"/>
    <property type="match status" value="1"/>
</dbReference>
<dbReference type="InterPro" id="IPR036457">
    <property type="entry name" value="PPM-type-like_dom_sf"/>
</dbReference>
<dbReference type="Pfam" id="PF07228">
    <property type="entry name" value="SpoIIE"/>
    <property type="match status" value="1"/>
</dbReference>
<proteinExistence type="predicted"/>
<evidence type="ECO:0000313" key="3">
    <source>
        <dbReference type="EMBL" id="SES69774.1"/>
    </source>
</evidence>
<reference evidence="3 4" key="1">
    <citation type="submission" date="2016-10" db="EMBL/GenBank/DDBJ databases">
        <authorList>
            <person name="de Groot N.N."/>
        </authorList>
    </citation>
    <scope>NUCLEOTIDE SEQUENCE [LARGE SCALE GENOMIC DNA]</scope>
    <source>
        <strain evidence="3 4">CGMCC 4.5598</strain>
    </source>
</reference>
<dbReference type="SUPFAM" id="SSF55781">
    <property type="entry name" value="GAF domain-like"/>
    <property type="match status" value="1"/>
</dbReference>
<organism evidence="3 4">
    <name type="scientific">Nonomuraea wenchangensis</name>
    <dbReference type="NCBI Taxonomy" id="568860"/>
    <lineage>
        <taxon>Bacteria</taxon>
        <taxon>Bacillati</taxon>
        <taxon>Actinomycetota</taxon>
        <taxon>Actinomycetes</taxon>
        <taxon>Streptosporangiales</taxon>
        <taxon>Streptosporangiaceae</taxon>
        <taxon>Nonomuraea</taxon>
    </lineage>
</organism>
<sequence>MAREDTPYPMLVVGASGVVEEANAAARALPGGARDVPAWLLRAHREHAGGEPDEPVFGPVGERVFEAYPVHDDGAGRVEWWLVDVTVRHRADEALRAERDSLAAVVKASSELLSTLNLDRCLESVARLAVRHLAVAARVVLPRHGHRHVVACCDAGDGAVHRDLARDAGSMPGLAEALRGFPPVPPRWLDPAEAPGWVTGDAPAGIGSVVVLALPGYGLPAGALILLRRSESHGFTPFEELFAPLFAARAGTAISIARLYAEQAAITETLMADLLPPVVTHVDGVEVAGRYRAAGDSALVGGDFYDVHAVAGAGRRSLVVLGDVSGKGLEAAVLTGKIRNTLRALLPFADDHQWVLNRLNDVLLATVGPRYVTLVLAGVERRGGRVVLRLTSAGHPPPMIVRLDGRVQVARTRGTLIGLLEHVTSVTEEVLLEPGDTCLLYSDGVIEARGGPLGGEMFGDERLEAELRRCAGMPADALAERVQMLASQWAGGGERDDLAIVAIGVPREPPPRNGPVQ</sequence>
<accession>A0A1H9YL75</accession>
<dbReference type="STRING" id="568860.SAMN05421811_10183"/>
<evidence type="ECO:0000256" key="1">
    <source>
        <dbReference type="ARBA" id="ARBA00022801"/>
    </source>
</evidence>
<evidence type="ECO:0000313" key="4">
    <source>
        <dbReference type="Proteomes" id="UP000199361"/>
    </source>
</evidence>
<dbReference type="Gene3D" id="3.60.40.10">
    <property type="entry name" value="PPM-type phosphatase domain"/>
    <property type="match status" value="1"/>
</dbReference>
<feature type="domain" description="PPM-type phosphatase" evidence="2">
    <location>
        <begin position="282"/>
        <end position="505"/>
    </location>
</feature>
<evidence type="ECO:0000259" key="2">
    <source>
        <dbReference type="SMART" id="SM00331"/>
    </source>
</evidence>
<name>A0A1H9YL75_9ACTN</name>
<dbReference type="Gene3D" id="3.30.450.40">
    <property type="match status" value="1"/>
</dbReference>
<dbReference type="InterPro" id="IPR052016">
    <property type="entry name" value="Bact_Sigma-Reg"/>
</dbReference>
<keyword evidence="4" id="KW-1185">Reference proteome</keyword>
<dbReference type="InterPro" id="IPR001932">
    <property type="entry name" value="PPM-type_phosphatase-like_dom"/>
</dbReference>
<dbReference type="OrthoDB" id="5241041at2"/>
<dbReference type="SMART" id="SM00331">
    <property type="entry name" value="PP2C_SIG"/>
    <property type="match status" value="1"/>
</dbReference>
<keyword evidence="1" id="KW-0378">Hydrolase</keyword>
<dbReference type="EMBL" id="FOHX01000001">
    <property type="protein sequence ID" value="SES69774.1"/>
    <property type="molecule type" value="Genomic_DNA"/>
</dbReference>